<evidence type="ECO:0000313" key="2">
    <source>
        <dbReference type="EMBL" id="CUS07298.1"/>
    </source>
</evidence>
<name>A0A292PL21_9PEZI</name>
<proteinExistence type="predicted"/>
<dbReference type="Proteomes" id="UP001412239">
    <property type="component" value="Unassembled WGS sequence"/>
</dbReference>
<feature type="region of interest" description="Disordered" evidence="1">
    <location>
        <begin position="83"/>
        <end position="125"/>
    </location>
</feature>
<accession>A0A292PL21</accession>
<dbReference type="EMBL" id="LN891222">
    <property type="protein sequence ID" value="CUS07298.1"/>
    <property type="molecule type" value="Genomic_DNA"/>
</dbReference>
<dbReference type="AlphaFoldDB" id="A0A292PL21"/>
<feature type="compositionally biased region" description="Polar residues" evidence="1">
    <location>
        <begin position="50"/>
        <end position="61"/>
    </location>
</feature>
<feature type="compositionally biased region" description="Basic residues" evidence="1">
    <location>
        <begin position="107"/>
        <end position="117"/>
    </location>
</feature>
<evidence type="ECO:0000256" key="1">
    <source>
        <dbReference type="SAM" id="MobiDB-lite"/>
    </source>
</evidence>
<protein>
    <submittedName>
        <fullName evidence="2">Uncharacterized protein</fullName>
    </submittedName>
</protein>
<gene>
    <name evidence="2" type="ORF">GSTUAT00008612001</name>
</gene>
<feature type="compositionally biased region" description="Basic residues" evidence="1">
    <location>
        <begin position="33"/>
        <end position="44"/>
    </location>
</feature>
<feature type="region of interest" description="Disordered" evidence="1">
    <location>
        <begin position="23"/>
        <end position="68"/>
    </location>
</feature>
<evidence type="ECO:0000313" key="3">
    <source>
        <dbReference type="Proteomes" id="UP001412239"/>
    </source>
</evidence>
<reference evidence="2" key="1">
    <citation type="submission" date="2015-10" db="EMBL/GenBank/DDBJ databases">
        <authorList>
            <person name="Regsiter A."/>
            <person name="william w."/>
        </authorList>
    </citation>
    <scope>NUCLEOTIDE SEQUENCE</scope>
    <source>
        <strain evidence="2">Montdore</strain>
    </source>
</reference>
<organism evidence="2 3">
    <name type="scientific">Tuber aestivum</name>
    <name type="common">summer truffle</name>
    <dbReference type="NCBI Taxonomy" id="59557"/>
    <lineage>
        <taxon>Eukaryota</taxon>
        <taxon>Fungi</taxon>
        <taxon>Dikarya</taxon>
        <taxon>Ascomycota</taxon>
        <taxon>Pezizomycotina</taxon>
        <taxon>Pezizomycetes</taxon>
        <taxon>Pezizales</taxon>
        <taxon>Tuberaceae</taxon>
        <taxon>Tuber</taxon>
    </lineage>
</organism>
<sequence>MGNFSRLWLLQYRSMYRQKEIGSRNTRGIGGHFGKREKKRKKEKKGTLNFPISLTTMNVSPSGDPRGRVERLTKGSFCQRIDFYGQPTTLNKKEKKKRQKRIDTRKEKRRRRKKESKGKKEKDHR</sequence>
<keyword evidence="3" id="KW-1185">Reference proteome</keyword>